<evidence type="ECO:0000313" key="2">
    <source>
        <dbReference type="Proteomes" id="UP000015106"/>
    </source>
</evidence>
<protein>
    <submittedName>
        <fullName evidence="1">Uncharacterized protein</fullName>
    </submittedName>
</protein>
<sequence>RTSFFFSLHCKHIKFASQGYIEKCIHKSQENCTHGLAEPPARSNETSCCARARKLQGWAGRTSHARGEMGSC</sequence>
<organism evidence="1 2">
    <name type="scientific">Triticum urartu</name>
    <name type="common">Red wild einkorn</name>
    <name type="synonym">Crithodium urartu</name>
    <dbReference type="NCBI Taxonomy" id="4572"/>
    <lineage>
        <taxon>Eukaryota</taxon>
        <taxon>Viridiplantae</taxon>
        <taxon>Streptophyta</taxon>
        <taxon>Embryophyta</taxon>
        <taxon>Tracheophyta</taxon>
        <taxon>Spermatophyta</taxon>
        <taxon>Magnoliopsida</taxon>
        <taxon>Liliopsida</taxon>
        <taxon>Poales</taxon>
        <taxon>Poaceae</taxon>
        <taxon>BOP clade</taxon>
        <taxon>Pooideae</taxon>
        <taxon>Triticodae</taxon>
        <taxon>Triticeae</taxon>
        <taxon>Triticinae</taxon>
        <taxon>Triticum</taxon>
    </lineage>
</organism>
<dbReference type="Proteomes" id="UP000015106">
    <property type="component" value="Chromosome 4"/>
</dbReference>
<keyword evidence="2" id="KW-1185">Reference proteome</keyword>
<accession>A0A8R7U576</accession>
<dbReference type="Gramene" id="TuG1812G0400001600.01.T01">
    <property type="protein sequence ID" value="TuG1812G0400001600.01.T01.cds416182"/>
    <property type="gene ID" value="TuG1812G0400001600.01"/>
</dbReference>
<name>A0A8R7U576_TRIUA</name>
<reference evidence="2" key="1">
    <citation type="journal article" date="2013" name="Nature">
        <title>Draft genome of the wheat A-genome progenitor Triticum urartu.</title>
        <authorList>
            <person name="Ling H.Q."/>
            <person name="Zhao S."/>
            <person name="Liu D."/>
            <person name="Wang J."/>
            <person name="Sun H."/>
            <person name="Zhang C."/>
            <person name="Fan H."/>
            <person name="Li D."/>
            <person name="Dong L."/>
            <person name="Tao Y."/>
            <person name="Gao C."/>
            <person name="Wu H."/>
            <person name="Li Y."/>
            <person name="Cui Y."/>
            <person name="Guo X."/>
            <person name="Zheng S."/>
            <person name="Wang B."/>
            <person name="Yu K."/>
            <person name="Liang Q."/>
            <person name="Yang W."/>
            <person name="Lou X."/>
            <person name="Chen J."/>
            <person name="Feng M."/>
            <person name="Jian J."/>
            <person name="Zhang X."/>
            <person name="Luo G."/>
            <person name="Jiang Y."/>
            <person name="Liu J."/>
            <person name="Wang Z."/>
            <person name="Sha Y."/>
            <person name="Zhang B."/>
            <person name="Wu H."/>
            <person name="Tang D."/>
            <person name="Shen Q."/>
            <person name="Xue P."/>
            <person name="Zou S."/>
            <person name="Wang X."/>
            <person name="Liu X."/>
            <person name="Wang F."/>
            <person name="Yang Y."/>
            <person name="An X."/>
            <person name="Dong Z."/>
            <person name="Zhang K."/>
            <person name="Zhang X."/>
            <person name="Luo M.C."/>
            <person name="Dvorak J."/>
            <person name="Tong Y."/>
            <person name="Wang J."/>
            <person name="Yang H."/>
            <person name="Li Z."/>
            <person name="Wang D."/>
            <person name="Zhang A."/>
            <person name="Wang J."/>
        </authorList>
    </citation>
    <scope>NUCLEOTIDE SEQUENCE</scope>
    <source>
        <strain evidence="2">cv. G1812</strain>
    </source>
</reference>
<reference evidence="1" key="3">
    <citation type="submission" date="2022-06" db="UniProtKB">
        <authorList>
            <consortium name="EnsemblPlants"/>
        </authorList>
    </citation>
    <scope>IDENTIFICATION</scope>
</reference>
<reference evidence="1" key="2">
    <citation type="submission" date="2018-03" db="EMBL/GenBank/DDBJ databases">
        <title>The Triticum urartu genome reveals the dynamic nature of wheat genome evolution.</title>
        <authorList>
            <person name="Ling H."/>
            <person name="Ma B."/>
            <person name="Shi X."/>
            <person name="Liu H."/>
            <person name="Dong L."/>
            <person name="Sun H."/>
            <person name="Cao Y."/>
            <person name="Gao Q."/>
            <person name="Zheng S."/>
            <person name="Li Y."/>
            <person name="Yu Y."/>
            <person name="Du H."/>
            <person name="Qi M."/>
            <person name="Li Y."/>
            <person name="Yu H."/>
            <person name="Cui Y."/>
            <person name="Wang N."/>
            <person name="Chen C."/>
            <person name="Wu H."/>
            <person name="Zhao Y."/>
            <person name="Zhang J."/>
            <person name="Li Y."/>
            <person name="Zhou W."/>
            <person name="Zhang B."/>
            <person name="Hu W."/>
            <person name="Eijk M."/>
            <person name="Tang J."/>
            <person name="Witsenboer H."/>
            <person name="Zhao S."/>
            <person name="Li Z."/>
            <person name="Zhang A."/>
            <person name="Wang D."/>
            <person name="Liang C."/>
        </authorList>
    </citation>
    <scope>NUCLEOTIDE SEQUENCE [LARGE SCALE GENOMIC DNA]</scope>
    <source>
        <strain evidence="1">cv. G1812</strain>
    </source>
</reference>
<dbReference type="EnsemblPlants" id="TuG1812G0400001600.01.T01">
    <property type="protein sequence ID" value="TuG1812G0400001600.01.T01.cds416182"/>
    <property type="gene ID" value="TuG1812G0400001600.01"/>
</dbReference>
<proteinExistence type="predicted"/>
<evidence type="ECO:0000313" key="1">
    <source>
        <dbReference type="EnsemblPlants" id="TuG1812G0400001600.01.T01.cds416182"/>
    </source>
</evidence>
<dbReference type="AlphaFoldDB" id="A0A8R7U576"/>